<evidence type="ECO:0000256" key="1">
    <source>
        <dbReference type="SAM" id="MobiDB-lite"/>
    </source>
</evidence>
<dbReference type="Pfam" id="PF13683">
    <property type="entry name" value="rve_3"/>
    <property type="match status" value="1"/>
</dbReference>
<proteinExistence type="predicted"/>
<dbReference type="RefSeq" id="WP_013285015.1">
    <property type="nucleotide sequence ID" value="NZ_CBDRJL010000080.1"/>
</dbReference>
<dbReference type="EMBL" id="CP031263">
    <property type="protein sequence ID" value="AXH91490.1"/>
    <property type="molecule type" value="Genomic_DNA"/>
</dbReference>
<evidence type="ECO:0000313" key="4">
    <source>
        <dbReference type="Proteomes" id="UP000253958"/>
    </source>
</evidence>
<reference evidence="3 4" key="2">
    <citation type="submission" date="2018-08" db="EMBL/GenBank/DDBJ databases">
        <title>Streptomyces kandeliansis sp. nov., an endophytic bacterium isolated from mangrove plant.</title>
        <authorList>
            <person name="Wang R."/>
        </authorList>
    </citation>
    <scope>NUCLEOTIDE SEQUENCE [LARGE SCALE GENOMIC DNA]</scope>
    <source>
        <strain evidence="4">H14(2018)</strain>
    </source>
</reference>
<sequence length="258" mass="29422">MWSESDNHGFVNEQDYLRSLKKDDSYTFTYQFEYIVKNHGNDNYDIGTANMVVRVEWNNSEAGYTIAYDVPELYKIDPAEGNSDAEGFYESDVYWRLMDDLGSKFRTLKCRPDFPDGFGSIQDARAHCRAFFTWYDTIHRHSGIGWHTPNDVHTATPSGCARSWPPPTPATPSGSYAPSHNRPLCPKPRGATRPRRTWLTQRVLNYSPPNWLISFVPRHPPWICGPDVAVGTVCPGHLDRFVWVWPAPPSGKPLLICL</sequence>
<dbReference type="GO" id="GO:0015074">
    <property type="term" value="P:DNA integration"/>
    <property type="evidence" value="ECO:0007669"/>
    <property type="project" value="InterPro"/>
</dbReference>
<feature type="region of interest" description="Disordered" evidence="1">
    <location>
        <begin position="157"/>
        <end position="192"/>
    </location>
</feature>
<dbReference type="Proteomes" id="UP000253958">
    <property type="component" value="Chromosome"/>
</dbReference>
<evidence type="ECO:0000313" key="3">
    <source>
        <dbReference type="EMBL" id="AXH91490.1"/>
    </source>
</evidence>
<dbReference type="InterPro" id="IPR012337">
    <property type="entry name" value="RNaseH-like_sf"/>
</dbReference>
<protein>
    <recommendedName>
        <fullName evidence="2">Integrase catalytic domain-containing protein</fullName>
    </recommendedName>
</protein>
<accession>A0A6N3K1G3</accession>
<dbReference type="InterPro" id="IPR001584">
    <property type="entry name" value="Integrase_cat-core"/>
</dbReference>
<feature type="domain" description="Integrase catalytic" evidence="2">
    <location>
        <begin position="103"/>
        <end position="149"/>
    </location>
</feature>
<evidence type="ECO:0000259" key="2">
    <source>
        <dbReference type="Pfam" id="PF13683"/>
    </source>
</evidence>
<gene>
    <name evidence="3" type="ORF">DVH21_17030</name>
</gene>
<organism evidence="3 4">
    <name type="scientific">Micromonospora aurantiaca</name>
    <name type="common">nom. illeg.</name>
    <dbReference type="NCBI Taxonomy" id="47850"/>
    <lineage>
        <taxon>Bacteria</taxon>
        <taxon>Bacillati</taxon>
        <taxon>Actinomycetota</taxon>
        <taxon>Actinomycetes</taxon>
        <taxon>Micromonosporales</taxon>
        <taxon>Micromonosporaceae</taxon>
        <taxon>Micromonospora</taxon>
    </lineage>
</organism>
<reference evidence="3 4" key="1">
    <citation type="submission" date="2018-07" db="EMBL/GenBank/DDBJ databases">
        <authorList>
            <person name="Ye Y."/>
        </authorList>
    </citation>
    <scope>NUCLEOTIDE SEQUENCE [LARGE SCALE GENOMIC DNA]</scope>
    <source>
        <strain evidence="4">H14(2018)</strain>
    </source>
</reference>
<name>A0A6N3K1G3_9ACTN</name>
<dbReference type="AlphaFoldDB" id="A0A6N3K1G3"/>
<dbReference type="SUPFAM" id="SSF53098">
    <property type="entry name" value="Ribonuclease H-like"/>
    <property type="match status" value="1"/>
</dbReference>